<dbReference type="InterPro" id="IPR011701">
    <property type="entry name" value="MFS"/>
</dbReference>
<feature type="transmembrane region" description="Helical" evidence="6">
    <location>
        <begin position="318"/>
        <end position="336"/>
    </location>
</feature>
<dbReference type="Gene3D" id="1.20.1250.20">
    <property type="entry name" value="MFS general substrate transporter like domains"/>
    <property type="match status" value="2"/>
</dbReference>
<feature type="transmembrane region" description="Helical" evidence="6">
    <location>
        <begin position="342"/>
        <end position="360"/>
    </location>
</feature>
<comment type="caution">
    <text evidence="8">The sequence shown here is derived from an EMBL/GenBank/DDBJ whole genome shotgun (WGS) entry which is preliminary data.</text>
</comment>
<dbReference type="PANTHER" id="PTHR23528:SF1">
    <property type="entry name" value="MAJOR FACILITATOR SUPERFAMILY (MFS) PROFILE DOMAIN-CONTAINING PROTEIN"/>
    <property type="match status" value="1"/>
</dbReference>
<accession>A0ABP8DUC1</accession>
<evidence type="ECO:0000256" key="4">
    <source>
        <dbReference type="ARBA" id="ARBA00023136"/>
    </source>
</evidence>
<dbReference type="InterPro" id="IPR005829">
    <property type="entry name" value="Sugar_transporter_CS"/>
</dbReference>
<comment type="subcellular location">
    <subcellularLocation>
        <location evidence="1">Cell membrane</location>
        <topology evidence="1">Multi-pass membrane protein</topology>
    </subcellularLocation>
</comment>
<keyword evidence="9" id="KW-1185">Reference proteome</keyword>
<dbReference type="Pfam" id="PF07690">
    <property type="entry name" value="MFS_1"/>
    <property type="match status" value="2"/>
</dbReference>
<dbReference type="PROSITE" id="PS00216">
    <property type="entry name" value="SUGAR_TRANSPORT_1"/>
    <property type="match status" value="1"/>
</dbReference>
<dbReference type="SUPFAM" id="SSF103473">
    <property type="entry name" value="MFS general substrate transporter"/>
    <property type="match status" value="1"/>
</dbReference>
<evidence type="ECO:0000313" key="9">
    <source>
        <dbReference type="Proteomes" id="UP001500620"/>
    </source>
</evidence>
<feature type="transmembrane region" description="Helical" evidence="6">
    <location>
        <begin position="77"/>
        <end position="99"/>
    </location>
</feature>
<evidence type="ECO:0000256" key="6">
    <source>
        <dbReference type="SAM" id="Phobius"/>
    </source>
</evidence>
<dbReference type="RefSeq" id="WP_345142981.1">
    <property type="nucleotide sequence ID" value="NZ_BAABAT010000071.1"/>
</dbReference>
<feature type="transmembrane region" description="Helical" evidence="6">
    <location>
        <begin position="111"/>
        <end position="134"/>
    </location>
</feature>
<dbReference type="PANTHER" id="PTHR23528">
    <property type="match status" value="1"/>
</dbReference>
<feature type="transmembrane region" description="Helical" evidence="6">
    <location>
        <begin position="408"/>
        <end position="427"/>
    </location>
</feature>
<dbReference type="PROSITE" id="PS50850">
    <property type="entry name" value="MFS"/>
    <property type="match status" value="1"/>
</dbReference>
<keyword evidence="4 6" id="KW-0472">Membrane</keyword>
<dbReference type="Proteomes" id="UP001500620">
    <property type="component" value="Unassembled WGS sequence"/>
</dbReference>
<keyword evidence="3 6" id="KW-1133">Transmembrane helix</keyword>
<feature type="transmembrane region" description="Helical" evidence="6">
    <location>
        <begin position="42"/>
        <end position="65"/>
    </location>
</feature>
<dbReference type="InterPro" id="IPR036259">
    <property type="entry name" value="MFS_trans_sf"/>
</dbReference>
<feature type="transmembrane region" description="Helical" evidence="6">
    <location>
        <begin position="170"/>
        <end position="192"/>
    </location>
</feature>
<feature type="domain" description="Major facilitator superfamily (MFS) profile" evidence="7">
    <location>
        <begin position="247"/>
        <end position="431"/>
    </location>
</feature>
<gene>
    <name evidence="8" type="ORF">GCM10022255_108700</name>
</gene>
<dbReference type="EMBL" id="BAABAT010000071">
    <property type="protein sequence ID" value="GAA4263509.1"/>
    <property type="molecule type" value="Genomic_DNA"/>
</dbReference>
<feature type="transmembrane region" description="Helical" evidence="6">
    <location>
        <begin position="381"/>
        <end position="402"/>
    </location>
</feature>
<evidence type="ECO:0000256" key="3">
    <source>
        <dbReference type="ARBA" id="ARBA00022989"/>
    </source>
</evidence>
<organism evidence="8 9">
    <name type="scientific">Dactylosporangium darangshiense</name>
    <dbReference type="NCBI Taxonomy" id="579108"/>
    <lineage>
        <taxon>Bacteria</taxon>
        <taxon>Bacillati</taxon>
        <taxon>Actinomycetota</taxon>
        <taxon>Actinomycetes</taxon>
        <taxon>Micromonosporales</taxon>
        <taxon>Micromonosporaceae</taxon>
        <taxon>Dactylosporangium</taxon>
    </lineage>
</organism>
<feature type="region of interest" description="Disordered" evidence="5">
    <location>
        <begin position="1"/>
        <end position="33"/>
    </location>
</feature>
<sequence length="431" mass="44295">MVDRVGVAGSDTGQSLLATPPRDRGADVAPPGRPRLGRLGPLLLVSHLAWALPSAAAGTLFQALFAAEHPQSKVALYATMSAVGAAAGAIGMIVGGMLSDLTRSRYGRRNPWILAGAVASAAGLAAAGFAPVFWQQVVCFAVYQAGLNAMLSALHALLPDRVTRAALGRASALGGAGYLIGSAVGGIVASAFIGAPAIGIRIVPWTMVAAAALVFVLARERSNTDQPRGRLALRTLLRSVLPPRDPDFLWAFAGRFCVILALFLVVFYQLYLFTDLIRVSTERAGELIALGTGLLGLGALAATLTAGLLSDRLGRRKPLVVAASALVGVAAVPALISPTVPSMVAFYVIAGVGYGTYLSVDQALMVEVLPNAGSEAKELGFLSLANTAPLVLGSVVAATLVATLGYRALFAVTAALAVIGGLCILKIRRVR</sequence>
<reference evidence="9" key="1">
    <citation type="journal article" date="2019" name="Int. J. Syst. Evol. Microbiol.">
        <title>The Global Catalogue of Microorganisms (GCM) 10K type strain sequencing project: providing services to taxonomists for standard genome sequencing and annotation.</title>
        <authorList>
            <consortium name="The Broad Institute Genomics Platform"/>
            <consortium name="The Broad Institute Genome Sequencing Center for Infectious Disease"/>
            <person name="Wu L."/>
            <person name="Ma J."/>
        </authorList>
    </citation>
    <scope>NUCLEOTIDE SEQUENCE [LARGE SCALE GENOMIC DNA]</scope>
    <source>
        <strain evidence="9">JCM 17441</strain>
    </source>
</reference>
<protein>
    <submittedName>
        <fullName evidence="8">MFS transporter</fullName>
    </submittedName>
</protein>
<keyword evidence="2 6" id="KW-0812">Transmembrane</keyword>
<feature type="transmembrane region" description="Helical" evidence="6">
    <location>
        <begin position="288"/>
        <end position="309"/>
    </location>
</feature>
<evidence type="ECO:0000313" key="8">
    <source>
        <dbReference type="EMBL" id="GAA4263509.1"/>
    </source>
</evidence>
<feature type="transmembrane region" description="Helical" evidence="6">
    <location>
        <begin position="248"/>
        <end position="268"/>
    </location>
</feature>
<feature type="transmembrane region" description="Helical" evidence="6">
    <location>
        <begin position="140"/>
        <end position="158"/>
    </location>
</feature>
<evidence type="ECO:0000256" key="1">
    <source>
        <dbReference type="ARBA" id="ARBA00004651"/>
    </source>
</evidence>
<evidence type="ECO:0000259" key="7">
    <source>
        <dbReference type="PROSITE" id="PS50850"/>
    </source>
</evidence>
<evidence type="ECO:0000256" key="2">
    <source>
        <dbReference type="ARBA" id="ARBA00022692"/>
    </source>
</evidence>
<dbReference type="InterPro" id="IPR020846">
    <property type="entry name" value="MFS_dom"/>
</dbReference>
<name>A0ABP8DUC1_9ACTN</name>
<proteinExistence type="predicted"/>
<feature type="transmembrane region" description="Helical" evidence="6">
    <location>
        <begin position="198"/>
        <end position="218"/>
    </location>
</feature>
<evidence type="ECO:0000256" key="5">
    <source>
        <dbReference type="SAM" id="MobiDB-lite"/>
    </source>
</evidence>
<dbReference type="CDD" id="cd06174">
    <property type="entry name" value="MFS"/>
    <property type="match status" value="1"/>
</dbReference>